<sequence>MCIGNPPEQTNRNMKMNTFFTKTRTFTAVAALATAGFLATAPSAETQASSVKLLTANFETRRVVQVEAGDFHFAPGQVAPVHTHDAPAVGYVAKGSIIYQVEGEKPQVLNAGDAFFEPVDQRILRFDNASATEEAIFIDFNLEQEGEPFIVFEEAPTEAIDRRTLPTFDLKDTDINRVDVHEANIPAADTIVIESDVATVGIVAEGVVVIEAPGVETQRIVAGQSFSLLESVSETKISNGSTEVPAKVISFRLIPSQTATN</sequence>
<reference evidence="2 3" key="1">
    <citation type="submission" date="2018-10" db="EMBL/GenBank/DDBJ databases">
        <title>Parasedimentitalea marina sp. nov., a psychrophilic bacterium isolated from deep seawater of the New Britain Trench.</title>
        <authorList>
            <person name="Cao J."/>
        </authorList>
    </citation>
    <scope>NUCLEOTIDE SEQUENCE [LARGE SCALE GENOMIC DNA]</scope>
    <source>
        <strain evidence="2 3">W43</strain>
    </source>
</reference>
<dbReference type="Proteomes" id="UP000283063">
    <property type="component" value="Chromosome"/>
</dbReference>
<gene>
    <name evidence="2" type="ORF">EBB79_02725</name>
</gene>
<dbReference type="KEGG" id="sedi:EBB79_02725"/>
<dbReference type="PANTHER" id="PTHR38599:SF1">
    <property type="entry name" value="CUPIN DOMAIN PROTEIN (AFU_ORTHOLOGUE AFUA_3G13620)"/>
    <property type="match status" value="1"/>
</dbReference>
<organism evidence="2 3">
    <name type="scientific">Parasedimentitalea marina</name>
    <dbReference type="NCBI Taxonomy" id="2483033"/>
    <lineage>
        <taxon>Bacteria</taxon>
        <taxon>Pseudomonadati</taxon>
        <taxon>Pseudomonadota</taxon>
        <taxon>Alphaproteobacteria</taxon>
        <taxon>Rhodobacterales</taxon>
        <taxon>Paracoccaceae</taxon>
        <taxon>Parasedimentitalea</taxon>
    </lineage>
</organism>
<dbReference type="InterPro" id="IPR014710">
    <property type="entry name" value="RmlC-like_jellyroll"/>
</dbReference>
<proteinExistence type="predicted"/>
<protein>
    <submittedName>
        <fullName evidence="2">Cupin domain-containing protein</fullName>
    </submittedName>
</protein>
<evidence type="ECO:0000313" key="3">
    <source>
        <dbReference type="Proteomes" id="UP000283063"/>
    </source>
</evidence>
<name>A0A3T0MYR6_9RHOB</name>
<accession>A0A3T0MYR6</accession>
<keyword evidence="3" id="KW-1185">Reference proteome</keyword>
<dbReference type="InterPro" id="IPR011051">
    <property type="entry name" value="RmlC_Cupin_sf"/>
</dbReference>
<dbReference type="InterPro" id="IPR013096">
    <property type="entry name" value="Cupin_2"/>
</dbReference>
<dbReference type="Pfam" id="PF07883">
    <property type="entry name" value="Cupin_2"/>
    <property type="match status" value="1"/>
</dbReference>
<dbReference type="PANTHER" id="PTHR38599">
    <property type="entry name" value="CUPIN DOMAIN PROTEIN (AFU_ORTHOLOGUE AFUA_3G13620)"/>
    <property type="match status" value="1"/>
</dbReference>
<evidence type="ECO:0000313" key="2">
    <source>
        <dbReference type="EMBL" id="AZV76916.1"/>
    </source>
</evidence>
<dbReference type="Gene3D" id="2.60.120.10">
    <property type="entry name" value="Jelly Rolls"/>
    <property type="match status" value="1"/>
</dbReference>
<dbReference type="AlphaFoldDB" id="A0A3T0MYR6"/>
<dbReference type="OrthoDB" id="7273817at2"/>
<evidence type="ECO:0000259" key="1">
    <source>
        <dbReference type="Pfam" id="PF07883"/>
    </source>
</evidence>
<feature type="domain" description="Cupin type-2" evidence="1">
    <location>
        <begin position="71"/>
        <end position="135"/>
    </location>
</feature>
<dbReference type="EMBL" id="CP033219">
    <property type="protein sequence ID" value="AZV76916.1"/>
    <property type="molecule type" value="Genomic_DNA"/>
</dbReference>
<dbReference type="SUPFAM" id="SSF51182">
    <property type="entry name" value="RmlC-like cupins"/>
    <property type="match status" value="1"/>
</dbReference>